<dbReference type="PANTHER" id="PTHR45947">
    <property type="entry name" value="SULFOQUINOVOSYL TRANSFERASE SQD2"/>
    <property type="match status" value="1"/>
</dbReference>
<dbReference type="InterPro" id="IPR001296">
    <property type="entry name" value="Glyco_trans_1"/>
</dbReference>
<dbReference type="Proteomes" id="UP001501410">
    <property type="component" value="Unassembled WGS sequence"/>
</dbReference>
<organism evidence="2 3">
    <name type="scientific">Rurimicrobium arvi</name>
    <dbReference type="NCBI Taxonomy" id="2049916"/>
    <lineage>
        <taxon>Bacteria</taxon>
        <taxon>Pseudomonadati</taxon>
        <taxon>Bacteroidota</taxon>
        <taxon>Chitinophagia</taxon>
        <taxon>Chitinophagales</taxon>
        <taxon>Chitinophagaceae</taxon>
        <taxon>Rurimicrobium</taxon>
    </lineage>
</organism>
<name>A0ABP8MXC6_9BACT</name>
<protein>
    <submittedName>
        <fullName evidence="2">Glycosyltransferase</fullName>
    </submittedName>
</protein>
<dbReference type="EMBL" id="BAABEZ010000024">
    <property type="protein sequence ID" value="GAA4457716.1"/>
    <property type="molecule type" value="Genomic_DNA"/>
</dbReference>
<dbReference type="InterPro" id="IPR050194">
    <property type="entry name" value="Glycosyltransferase_grp1"/>
</dbReference>
<evidence type="ECO:0000259" key="1">
    <source>
        <dbReference type="Pfam" id="PF00534"/>
    </source>
</evidence>
<sequence>MHPTEQKPLKIAFISRSTLYSSPGGDTIQIGKTAECLRKIGHDVAIFTTDAPIPYVQFDLFHYFNLTRPADILFHIAQTKKPFFVSPIFLDLREFEQKARKGWAGLITRSLSPAAAEYVKCIARRLKNGERIRSWYYLLNGHTASVRKILSECTALFPNSASELSRLKAVFDYTGAADIVPCGVDASVFGSPSGVERDANLVLCVGRIEARKNQLSLIHALRNTAFELVIIGKPSPNHRAYFESCRKAAGKNVQFIDNIDHEELVSYYHRAAVHVLPSWFETVGLTSLEAAYCGCNIVVTDKGDVSDYFPEHMAWYCDPADTDSIRAAVCKAAAAPPGEALRERIAENYSWSRVAAMMNMFYAKYL</sequence>
<dbReference type="RefSeq" id="WP_344827653.1">
    <property type="nucleotide sequence ID" value="NZ_BAABEZ010000024.1"/>
</dbReference>
<reference evidence="3" key="1">
    <citation type="journal article" date="2019" name="Int. J. Syst. Evol. Microbiol.">
        <title>The Global Catalogue of Microorganisms (GCM) 10K type strain sequencing project: providing services to taxonomists for standard genome sequencing and annotation.</title>
        <authorList>
            <consortium name="The Broad Institute Genomics Platform"/>
            <consortium name="The Broad Institute Genome Sequencing Center for Infectious Disease"/>
            <person name="Wu L."/>
            <person name="Ma J."/>
        </authorList>
    </citation>
    <scope>NUCLEOTIDE SEQUENCE [LARGE SCALE GENOMIC DNA]</scope>
    <source>
        <strain evidence="3">JCM 31921</strain>
    </source>
</reference>
<proteinExistence type="predicted"/>
<dbReference type="SUPFAM" id="SSF53756">
    <property type="entry name" value="UDP-Glycosyltransferase/glycogen phosphorylase"/>
    <property type="match status" value="1"/>
</dbReference>
<dbReference type="Pfam" id="PF00534">
    <property type="entry name" value="Glycos_transf_1"/>
    <property type="match status" value="1"/>
</dbReference>
<gene>
    <name evidence="2" type="ORF">GCM10023092_24840</name>
</gene>
<comment type="caution">
    <text evidence="2">The sequence shown here is derived from an EMBL/GenBank/DDBJ whole genome shotgun (WGS) entry which is preliminary data.</text>
</comment>
<dbReference type="PANTHER" id="PTHR45947:SF3">
    <property type="entry name" value="SULFOQUINOVOSYL TRANSFERASE SQD2"/>
    <property type="match status" value="1"/>
</dbReference>
<keyword evidence="3" id="KW-1185">Reference proteome</keyword>
<evidence type="ECO:0000313" key="2">
    <source>
        <dbReference type="EMBL" id="GAA4457716.1"/>
    </source>
</evidence>
<evidence type="ECO:0000313" key="3">
    <source>
        <dbReference type="Proteomes" id="UP001501410"/>
    </source>
</evidence>
<dbReference type="Gene3D" id="3.40.50.2000">
    <property type="entry name" value="Glycogen Phosphorylase B"/>
    <property type="match status" value="2"/>
</dbReference>
<accession>A0ABP8MXC6</accession>
<dbReference type="CDD" id="cd03801">
    <property type="entry name" value="GT4_PimA-like"/>
    <property type="match status" value="1"/>
</dbReference>
<feature type="domain" description="Glycosyl transferase family 1" evidence="1">
    <location>
        <begin position="196"/>
        <end position="348"/>
    </location>
</feature>